<dbReference type="RefSeq" id="WP_239136722.1">
    <property type="nucleotide sequence ID" value="NZ_BOOU01000003.1"/>
</dbReference>
<sequence>MPKINVYLPDELAEAVKEAGVPVSAVCQRALELAVRRVTAIRETTLGDLAADDPTARLTHFTARARDVIKLAVDQARTAGAGHVGTEHLLGGMLAEGGNLALQVLQALEIDPAQVTRGLTRTPAPQPAGTVPHAGPAGPAGASSPEPATKPATGPGAPESATPGASGAPGPGDDTAGGRPGDSPAAEETSGATAGAESGTARHFDGPAAAALELAVTEATALGHNYVGCEHLLLGLVAEPDGRAGHVLRALGAEPRLTRRAVAAALAGYVHLRAQTAAATPPVPPPADPGTPMGDVTGAARPGGDPMRLLTAAIDRQLRPLVERIDRLEARLTPPSEN</sequence>
<evidence type="ECO:0000256" key="2">
    <source>
        <dbReference type="SAM" id="MobiDB-lite"/>
    </source>
</evidence>
<protein>
    <recommendedName>
        <fullName evidence="3">Clp R domain-containing protein</fullName>
    </recommendedName>
</protein>
<gene>
    <name evidence="4" type="ORF">Sru01_02940</name>
</gene>
<organism evidence="4 5">
    <name type="scientific">Sphaerisporangium rufum</name>
    <dbReference type="NCBI Taxonomy" id="1381558"/>
    <lineage>
        <taxon>Bacteria</taxon>
        <taxon>Bacillati</taxon>
        <taxon>Actinomycetota</taxon>
        <taxon>Actinomycetes</taxon>
        <taxon>Streptosporangiales</taxon>
        <taxon>Streptosporangiaceae</taxon>
        <taxon>Sphaerisporangium</taxon>
    </lineage>
</organism>
<evidence type="ECO:0000259" key="3">
    <source>
        <dbReference type="PROSITE" id="PS51903"/>
    </source>
</evidence>
<feature type="region of interest" description="Disordered" evidence="2">
    <location>
        <begin position="118"/>
        <end position="202"/>
    </location>
</feature>
<accession>A0A919UYP0</accession>
<evidence type="ECO:0000313" key="5">
    <source>
        <dbReference type="Proteomes" id="UP000655287"/>
    </source>
</evidence>
<feature type="domain" description="Clp R" evidence="3">
    <location>
        <begin position="58"/>
        <end position="268"/>
    </location>
</feature>
<keyword evidence="1" id="KW-0677">Repeat</keyword>
<name>A0A919UYP0_9ACTN</name>
<feature type="compositionally biased region" description="Low complexity" evidence="2">
    <location>
        <begin position="127"/>
        <end position="174"/>
    </location>
</feature>
<dbReference type="PROSITE" id="PS51903">
    <property type="entry name" value="CLP_R"/>
    <property type="match status" value="1"/>
</dbReference>
<dbReference type="AlphaFoldDB" id="A0A919UYP0"/>
<comment type="caution">
    <text evidence="4">The sequence shown here is derived from an EMBL/GenBank/DDBJ whole genome shotgun (WGS) entry which is preliminary data.</text>
</comment>
<dbReference type="Proteomes" id="UP000655287">
    <property type="component" value="Unassembled WGS sequence"/>
</dbReference>
<evidence type="ECO:0000256" key="1">
    <source>
        <dbReference type="PROSITE-ProRule" id="PRU01251"/>
    </source>
</evidence>
<dbReference type="Pfam" id="PF02861">
    <property type="entry name" value="Clp_N"/>
    <property type="match status" value="2"/>
</dbReference>
<dbReference type="Gene3D" id="1.10.1780.10">
    <property type="entry name" value="Clp, N-terminal domain"/>
    <property type="match status" value="2"/>
</dbReference>
<proteinExistence type="predicted"/>
<keyword evidence="5" id="KW-1185">Reference proteome</keyword>
<reference evidence="4" key="1">
    <citation type="submission" date="2021-01" db="EMBL/GenBank/DDBJ databases">
        <title>Whole genome shotgun sequence of Sphaerisporangium rufum NBRC 109079.</title>
        <authorList>
            <person name="Komaki H."/>
            <person name="Tamura T."/>
        </authorList>
    </citation>
    <scope>NUCLEOTIDE SEQUENCE</scope>
    <source>
        <strain evidence="4">NBRC 109079</strain>
    </source>
</reference>
<dbReference type="InterPro" id="IPR036628">
    <property type="entry name" value="Clp_N_dom_sf"/>
</dbReference>
<evidence type="ECO:0000313" key="4">
    <source>
        <dbReference type="EMBL" id="GII75312.1"/>
    </source>
</evidence>
<dbReference type="SUPFAM" id="SSF81923">
    <property type="entry name" value="Double Clp-N motif"/>
    <property type="match status" value="2"/>
</dbReference>
<dbReference type="EMBL" id="BOOU01000003">
    <property type="protein sequence ID" value="GII75312.1"/>
    <property type="molecule type" value="Genomic_DNA"/>
</dbReference>
<feature type="compositionally biased region" description="Low complexity" evidence="2">
    <location>
        <begin position="186"/>
        <end position="199"/>
    </location>
</feature>
<dbReference type="InterPro" id="IPR004176">
    <property type="entry name" value="Clp_R_N"/>
</dbReference>